<organism evidence="2 3">
    <name type="scientific">Portunus trituberculatus</name>
    <name type="common">Swimming crab</name>
    <name type="synonym">Neptunus trituberculatus</name>
    <dbReference type="NCBI Taxonomy" id="210409"/>
    <lineage>
        <taxon>Eukaryota</taxon>
        <taxon>Metazoa</taxon>
        <taxon>Ecdysozoa</taxon>
        <taxon>Arthropoda</taxon>
        <taxon>Crustacea</taxon>
        <taxon>Multicrustacea</taxon>
        <taxon>Malacostraca</taxon>
        <taxon>Eumalacostraca</taxon>
        <taxon>Eucarida</taxon>
        <taxon>Decapoda</taxon>
        <taxon>Pleocyemata</taxon>
        <taxon>Brachyura</taxon>
        <taxon>Eubrachyura</taxon>
        <taxon>Portunoidea</taxon>
        <taxon>Portunidae</taxon>
        <taxon>Portuninae</taxon>
        <taxon>Portunus</taxon>
    </lineage>
</organism>
<sequence>MGETVLRSWVINYVAFENSDLSTATPYSSLPTSKLVSPLQLLTRHRKSLKDTTDGDKTRQAASVYLQGTTKDMKQ</sequence>
<feature type="region of interest" description="Disordered" evidence="1">
    <location>
        <begin position="47"/>
        <end position="75"/>
    </location>
</feature>
<protein>
    <submittedName>
        <fullName evidence="2">Uncharacterized protein</fullName>
    </submittedName>
</protein>
<dbReference type="Proteomes" id="UP000324222">
    <property type="component" value="Unassembled WGS sequence"/>
</dbReference>
<reference evidence="2 3" key="1">
    <citation type="submission" date="2019-05" db="EMBL/GenBank/DDBJ databases">
        <title>Another draft genome of Portunus trituberculatus and its Hox gene families provides insights of decapod evolution.</title>
        <authorList>
            <person name="Jeong J.-H."/>
            <person name="Song I."/>
            <person name="Kim S."/>
            <person name="Choi T."/>
            <person name="Kim D."/>
            <person name="Ryu S."/>
            <person name="Kim W."/>
        </authorList>
    </citation>
    <scope>NUCLEOTIDE SEQUENCE [LARGE SCALE GENOMIC DNA]</scope>
    <source>
        <tissue evidence="2">Muscle</tissue>
    </source>
</reference>
<proteinExistence type="predicted"/>
<keyword evidence="3" id="KW-1185">Reference proteome</keyword>
<evidence type="ECO:0000313" key="2">
    <source>
        <dbReference type="EMBL" id="MPC91163.1"/>
    </source>
</evidence>
<comment type="caution">
    <text evidence="2">The sequence shown here is derived from an EMBL/GenBank/DDBJ whole genome shotgun (WGS) entry which is preliminary data.</text>
</comment>
<accession>A0A5B7J9K6</accession>
<name>A0A5B7J9K6_PORTR</name>
<feature type="compositionally biased region" description="Basic and acidic residues" evidence="1">
    <location>
        <begin position="49"/>
        <end position="59"/>
    </location>
</feature>
<dbReference type="AlphaFoldDB" id="A0A5B7J9K6"/>
<dbReference type="EMBL" id="VSRR010086812">
    <property type="protein sequence ID" value="MPC91163.1"/>
    <property type="molecule type" value="Genomic_DNA"/>
</dbReference>
<gene>
    <name evidence="2" type="ORF">E2C01_086182</name>
</gene>
<evidence type="ECO:0000313" key="3">
    <source>
        <dbReference type="Proteomes" id="UP000324222"/>
    </source>
</evidence>
<evidence type="ECO:0000256" key="1">
    <source>
        <dbReference type="SAM" id="MobiDB-lite"/>
    </source>
</evidence>
<feature type="compositionally biased region" description="Polar residues" evidence="1">
    <location>
        <begin position="66"/>
        <end position="75"/>
    </location>
</feature>